<feature type="transmembrane region" description="Helical" evidence="7">
    <location>
        <begin position="144"/>
        <end position="167"/>
    </location>
</feature>
<dbReference type="InterPro" id="IPR035906">
    <property type="entry name" value="MetI-like_sf"/>
</dbReference>
<sequence length="316" mass="33533">MDEKSTPAPASGVDDPALQHDLALAEAEQTARSERGPGWFRIIWASKKARAGIALLGLYVLLALLAPVIAPYRGDDTTFAPVLLPSAEHLMGTTTQGADIFSQLIWGTRVSLIVGLFGGLFATVVGLIIGLTSGYFEGTWIDDVLSLITNVALVVPTLPLIITLMAYSEVRSVWFTILIIGIISWAGAARSKRALMITLRNRDFVTAAKFAGDRTPTIIAREILPQMTSLTAAGFFGAATGAIGAEAGLSFLGLGNTESVSWGTMLYQAQLQGALAQGLWVWLLVPGLALSGLIMALTLINFGIDLISNPHLREDG</sequence>
<feature type="transmembrane region" description="Helical" evidence="7">
    <location>
        <begin position="279"/>
        <end position="304"/>
    </location>
</feature>
<evidence type="ECO:0000256" key="4">
    <source>
        <dbReference type="ARBA" id="ARBA00022692"/>
    </source>
</evidence>
<dbReference type="Gene3D" id="1.10.3720.10">
    <property type="entry name" value="MetI-like"/>
    <property type="match status" value="1"/>
</dbReference>
<dbReference type="Pfam" id="PF00528">
    <property type="entry name" value="BPD_transp_1"/>
    <property type="match status" value="1"/>
</dbReference>
<feature type="transmembrane region" description="Helical" evidence="7">
    <location>
        <begin position="173"/>
        <end position="190"/>
    </location>
</feature>
<dbReference type="PANTHER" id="PTHR43386:SF1">
    <property type="entry name" value="D,D-DIPEPTIDE TRANSPORT SYSTEM PERMEASE PROTEIN DDPC-RELATED"/>
    <property type="match status" value="1"/>
</dbReference>
<comment type="subcellular location">
    <subcellularLocation>
        <location evidence="1 7">Cell membrane</location>
        <topology evidence="1 7">Multi-pass membrane protein</topology>
    </subcellularLocation>
</comment>
<dbReference type="EMBL" id="QSWH01000004">
    <property type="protein sequence ID" value="RRR22367.1"/>
    <property type="molecule type" value="Genomic_DNA"/>
</dbReference>
<feature type="transmembrane region" description="Helical" evidence="7">
    <location>
        <begin position="51"/>
        <end position="70"/>
    </location>
</feature>
<evidence type="ECO:0000256" key="5">
    <source>
        <dbReference type="ARBA" id="ARBA00022989"/>
    </source>
</evidence>
<dbReference type="InterPro" id="IPR000515">
    <property type="entry name" value="MetI-like"/>
</dbReference>
<dbReference type="CDD" id="cd06261">
    <property type="entry name" value="TM_PBP2"/>
    <property type="match status" value="1"/>
</dbReference>
<dbReference type="InterPro" id="IPR050366">
    <property type="entry name" value="BP-dependent_transpt_permease"/>
</dbReference>
<dbReference type="SUPFAM" id="SSF161098">
    <property type="entry name" value="MetI-like"/>
    <property type="match status" value="1"/>
</dbReference>
<dbReference type="Proteomes" id="UP000282185">
    <property type="component" value="Unassembled WGS sequence"/>
</dbReference>
<evidence type="ECO:0000256" key="2">
    <source>
        <dbReference type="ARBA" id="ARBA00022448"/>
    </source>
</evidence>
<dbReference type="GO" id="GO:0071916">
    <property type="term" value="F:dipeptide transmembrane transporter activity"/>
    <property type="evidence" value="ECO:0007669"/>
    <property type="project" value="TreeGrafter"/>
</dbReference>
<reference evidence="10 12" key="2">
    <citation type="submission" date="2018-08" db="EMBL/GenBank/DDBJ databases">
        <title>Brachybacterium saurashtrense DSM 23186.</title>
        <authorList>
            <person name="Li Y."/>
        </authorList>
    </citation>
    <scope>NUCLEOTIDE SEQUENCE [LARGE SCALE GENOMIC DNA]</scope>
    <source>
        <strain evidence="10 12">DSM 23186</strain>
    </source>
</reference>
<keyword evidence="11" id="KW-1185">Reference proteome</keyword>
<dbReference type="PANTHER" id="PTHR43386">
    <property type="entry name" value="OLIGOPEPTIDE TRANSPORT SYSTEM PERMEASE PROTEIN APPC"/>
    <property type="match status" value="1"/>
</dbReference>
<gene>
    <name evidence="9" type="ORF">DWV08_14240</name>
    <name evidence="10" type="ORF">DXU92_08855</name>
</gene>
<keyword evidence="4 7" id="KW-0812">Transmembrane</keyword>
<dbReference type="Proteomes" id="UP000254236">
    <property type="component" value="Chromosome"/>
</dbReference>
<feature type="domain" description="ABC transmembrane type-1" evidence="8">
    <location>
        <begin position="108"/>
        <end position="301"/>
    </location>
</feature>
<dbReference type="OrthoDB" id="6637947at2"/>
<feature type="transmembrane region" description="Helical" evidence="7">
    <location>
        <begin position="110"/>
        <end position="132"/>
    </location>
</feature>
<evidence type="ECO:0000256" key="3">
    <source>
        <dbReference type="ARBA" id="ARBA00022475"/>
    </source>
</evidence>
<keyword evidence="6 7" id="KW-0472">Membrane</keyword>
<keyword evidence="5 7" id="KW-1133">Transmembrane helix</keyword>
<organism evidence="10 12">
    <name type="scientific">Brachybacterium saurashtrense</name>
    <dbReference type="NCBI Taxonomy" id="556288"/>
    <lineage>
        <taxon>Bacteria</taxon>
        <taxon>Bacillati</taxon>
        <taxon>Actinomycetota</taxon>
        <taxon>Actinomycetes</taxon>
        <taxon>Micrococcales</taxon>
        <taxon>Dermabacteraceae</taxon>
        <taxon>Brachybacterium</taxon>
    </lineage>
</organism>
<dbReference type="PROSITE" id="PS50928">
    <property type="entry name" value="ABC_TM1"/>
    <property type="match status" value="1"/>
</dbReference>
<evidence type="ECO:0000256" key="7">
    <source>
        <dbReference type="RuleBase" id="RU363032"/>
    </source>
</evidence>
<evidence type="ECO:0000313" key="10">
    <source>
        <dbReference type="EMBL" id="RRR22367.1"/>
    </source>
</evidence>
<evidence type="ECO:0000259" key="8">
    <source>
        <dbReference type="PROSITE" id="PS50928"/>
    </source>
</evidence>
<proteinExistence type="inferred from homology"/>
<accession>A0A345YRV1</accession>
<dbReference type="KEGG" id="bsau:DWV08_14240"/>
<evidence type="ECO:0000313" key="12">
    <source>
        <dbReference type="Proteomes" id="UP000282185"/>
    </source>
</evidence>
<keyword evidence="3" id="KW-1003">Cell membrane</keyword>
<evidence type="ECO:0000256" key="6">
    <source>
        <dbReference type="ARBA" id="ARBA00023136"/>
    </source>
</evidence>
<evidence type="ECO:0000313" key="11">
    <source>
        <dbReference type="Proteomes" id="UP000254236"/>
    </source>
</evidence>
<dbReference type="RefSeq" id="WP_115414400.1">
    <property type="nucleotide sequence ID" value="NZ_CP031356.1"/>
</dbReference>
<comment type="similarity">
    <text evidence="7">Belongs to the binding-protein-dependent transport system permease family.</text>
</comment>
<protein>
    <submittedName>
        <fullName evidence="10">ABC transporter permease</fullName>
    </submittedName>
</protein>
<evidence type="ECO:0000313" key="9">
    <source>
        <dbReference type="EMBL" id="AXK46653.1"/>
    </source>
</evidence>
<reference evidence="9 11" key="1">
    <citation type="submission" date="2018-07" db="EMBL/GenBank/DDBJ databases">
        <title>Brachybacterium saurashtrense DSM 23186 genome sequence.</title>
        <authorList>
            <person name="Guo L."/>
        </authorList>
    </citation>
    <scope>NUCLEOTIDE SEQUENCE [LARGE SCALE GENOMIC DNA]</scope>
    <source>
        <strain evidence="9 11">DSM 23186</strain>
    </source>
</reference>
<keyword evidence="2 7" id="KW-0813">Transport</keyword>
<dbReference type="GO" id="GO:0005886">
    <property type="term" value="C:plasma membrane"/>
    <property type="evidence" value="ECO:0007669"/>
    <property type="project" value="UniProtKB-SubCell"/>
</dbReference>
<name>A0A345YRV1_9MICO</name>
<evidence type="ECO:0000256" key="1">
    <source>
        <dbReference type="ARBA" id="ARBA00004651"/>
    </source>
</evidence>
<dbReference type="AlphaFoldDB" id="A0A345YRV1"/>
<dbReference type="EMBL" id="CP031356">
    <property type="protein sequence ID" value="AXK46653.1"/>
    <property type="molecule type" value="Genomic_DNA"/>
</dbReference>